<dbReference type="EMBL" id="JAZGSY010000248">
    <property type="protein sequence ID" value="KAL1837970.1"/>
    <property type="molecule type" value="Genomic_DNA"/>
</dbReference>
<dbReference type="SUPFAM" id="SSF57667">
    <property type="entry name" value="beta-beta-alpha zinc fingers"/>
    <property type="match status" value="1"/>
</dbReference>
<accession>A0ABR3V8K5</accession>
<evidence type="ECO:0000256" key="5">
    <source>
        <dbReference type="ARBA" id="ARBA00023015"/>
    </source>
</evidence>
<feature type="region of interest" description="Disordered" evidence="9">
    <location>
        <begin position="720"/>
        <end position="766"/>
    </location>
</feature>
<feature type="region of interest" description="Disordered" evidence="9">
    <location>
        <begin position="130"/>
        <end position="156"/>
    </location>
</feature>
<dbReference type="InterPro" id="IPR036236">
    <property type="entry name" value="Znf_C2H2_sf"/>
</dbReference>
<dbReference type="PROSITE" id="PS50157">
    <property type="entry name" value="ZINC_FINGER_C2H2_2"/>
    <property type="match status" value="3"/>
</dbReference>
<keyword evidence="3 8" id="KW-0863">Zinc-finger</keyword>
<keyword evidence="6" id="KW-0804">Transcription</keyword>
<protein>
    <recommendedName>
        <fullName evidence="10">C2H2-type domain-containing protein</fullName>
    </recommendedName>
</protein>
<evidence type="ECO:0000256" key="9">
    <source>
        <dbReference type="SAM" id="MobiDB-lite"/>
    </source>
</evidence>
<feature type="compositionally biased region" description="Basic and acidic residues" evidence="9">
    <location>
        <begin position="446"/>
        <end position="469"/>
    </location>
</feature>
<evidence type="ECO:0000256" key="6">
    <source>
        <dbReference type="ARBA" id="ARBA00023163"/>
    </source>
</evidence>
<dbReference type="Proteomes" id="UP001583172">
    <property type="component" value="Unassembled WGS sequence"/>
</dbReference>
<evidence type="ECO:0000256" key="3">
    <source>
        <dbReference type="ARBA" id="ARBA00022771"/>
    </source>
</evidence>
<evidence type="ECO:0000256" key="7">
    <source>
        <dbReference type="ARBA" id="ARBA00023242"/>
    </source>
</evidence>
<feature type="region of interest" description="Disordered" evidence="9">
    <location>
        <begin position="418"/>
        <end position="497"/>
    </location>
</feature>
<keyword evidence="5" id="KW-0805">Transcription regulation</keyword>
<evidence type="ECO:0000313" key="12">
    <source>
        <dbReference type="Proteomes" id="UP001583172"/>
    </source>
</evidence>
<dbReference type="InterPro" id="IPR051061">
    <property type="entry name" value="Zinc_finger_trans_reg"/>
</dbReference>
<dbReference type="Pfam" id="PF00096">
    <property type="entry name" value="zf-C2H2"/>
    <property type="match status" value="1"/>
</dbReference>
<name>A0ABR3V8K5_HUMIN</name>
<dbReference type="InterPro" id="IPR013087">
    <property type="entry name" value="Znf_C2H2_type"/>
</dbReference>
<dbReference type="SMART" id="SM00355">
    <property type="entry name" value="ZnF_C2H2"/>
    <property type="match status" value="6"/>
</dbReference>
<feature type="compositionally biased region" description="Polar residues" evidence="9">
    <location>
        <begin position="725"/>
        <end position="734"/>
    </location>
</feature>
<dbReference type="PANTHER" id="PTHR46179">
    <property type="entry name" value="ZINC FINGER PROTEIN"/>
    <property type="match status" value="1"/>
</dbReference>
<evidence type="ECO:0000256" key="8">
    <source>
        <dbReference type="PROSITE-ProRule" id="PRU00042"/>
    </source>
</evidence>
<comment type="subcellular location">
    <subcellularLocation>
        <location evidence="1">Nucleus</location>
    </subcellularLocation>
</comment>
<feature type="region of interest" description="Disordered" evidence="9">
    <location>
        <begin position="686"/>
        <end position="707"/>
    </location>
</feature>
<feature type="domain" description="C2H2-type" evidence="10">
    <location>
        <begin position="584"/>
        <end position="614"/>
    </location>
</feature>
<evidence type="ECO:0000256" key="4">
    <source>
        <dbReference type="ARBA" id="ARBA00022833"/>
    </source>
</evidence>
<feature type="compositionally biased region" description="Basic and acidic residues" evidence="9">
    <location>
        <begin position="691"/>
        <end position="704"/>
    </location>
</feature>
<gene>
    <name evidence="11" type="ORF">VTJ49DRAFT_3178</name>
</gene>
<evidence type="ECO:0000313" key="11">
    <source>
        <dbReference type="EMBL" id="KAL1837970.1"/>
    </source>
</evidence>
<feature type="compositionally biased region" description="Basic and acidic residues" evidence="9">
    <location>
        <begin position="479"/>
        <end position="491"/>
    </location>
</feature>
<feature type="domain" description="C2H2-type" evidence="10">
    <location>
        <begin position="556"/>
        <end position="585"/>
    </location>
</feature>
<feature type="compositionally biased region" description="Gly residues" evidence="9">
    <location>
        <begin position="1"/>
        <end position="17"/>
    </location>
</feature>
<evidence type="ECO:0000259" key="10">
    <source>
        <dbReference type="PROSITE" id="PS50157"/>
    </source>
</evidence>
<dbReference type="Gene3D" id="3.30.160.60">
    <property type="entry name" value="Classic Zinc Finger"/>
    <property type="match status" value="3"/>
</dbReference>
<evidence type="ECO:0000256" key="2">
    <source>
        <dbReference type="ARBA" id="ARBA00022723"/>
    </source>
</evidence>
<organism evidence="11 12">
    <name type="scientific">Humicola insolens</name>
    <name type="common">Soft-rot fungus</name>
    <dbReference type="NCBI Taxonomy" id="85995"/>
    <lineage>
        <taxon>Eukaryota</taxon>
        <taxon>Fungi</taxon>
        <taxon>Dikarya</taxon>
        <taxon>Ascomycota</taxon>
        <taxon>Pezizomycotina</taxon>
        <taxon>Sordariomycetes</taxon>
        <taxon>Sordariomycetidae</taxon>
        <taxon>Sordariales</taxon>
        <taxon>Chaetomiaceae</taxon>
        <taxon>Mycothermus</taxon>
    </lineage>
</organism>
<keyword evidence="4" id="KW-0862">Zinc</keyword>
<feature type="compositionally biased region" description="Acidic residues" evidence="9">
    <location>
        <begin position="433"/>
        <end position="445"/>
    </location>
</feature>
<dbReference type="PANTHER" id="PTHR46179:SF13">
    <property type="entry name" value="C2H2-TYPE DOMAIN-CONTAINING PROTEIN"/>
    <property type="match status" value="1"/>
</dbReference>
<comment type="caution">
    <text evidence="11">The sequence shown here is derived from an EMBL/GenBank/DDBJ whole genome shotgun (WGS) entry which is preliminary data.</text>
</comment>
<sequence>MPGLPGTLGVGMRGLGRYGSTPGHNQGAPGFGRDAQTLGTGHGLQQVPPTPVWTINNFMNDPAPPWNPIHQPLPHQPAMFTTYRSHQPPSEAETTNRSVSNFDSGYRTGSICGDVDQNLDPSILSRMQTMGQESIASNEKSRRRAPQVQRPASTVSSTGANVCPECNHVCKNPSEYKKHLARHTKPCKCDIGNCRMGFANSNDLERHKRSVHRDRSGGATIYRCTLGQCRGKEKDWPRLDNFKLHLYKIHKVDCNKVDFKQFVPSYPSEDAASSATAAQAPWTDTELTHVSPADLISGDLRFDHAGSVVSYPGQFMGESSALVSAAPTSSYVVGPSPESSRLRQETEPVISVLRIPRPCQPDANTSDMHHALVMGSSTCVAPAVLTQAPAPQSLPPPTATQNGSLDVGHDVEAQLVEVRSEPRKAGSTVAGEMELDGGAEEPASEYDDRDRNSEPDEPDNRSNFVRDAETELLGAGQVDFKEPRSLQRLSEDSPQSLDLDDIDGAKARAVLMLLLKKGTLPEMLKEFGLTVSEDSEAGEQKPLVGSSATSDNGRAFKCEEIGCDKTFSRHSELNKHKRRHTKPYACTFPDCKQKFGSKSDWKRHENNQHVQHPIWLCEEKSASHPGQTECGAVFHLRDGLKDHLRDEHQIHDPAVLDKKLTDYGMGRNFESRFWCGFCQKVIKPTGSDGPAHSERFDHIDDHFNGRGGMRKANIGDWKHLVRTPRPSSGQSQQDAAGPVGDQADNGHRKRGHSESGDAGPSRAKRHKDGNGKLVFWICCSCGMYWDKQMTLAYSYV</sequence>
<keyword evidence="7" id="KW-0539">Nucleus</keyword>
<reference evidence="11 12" key="1">
    <citation type="journal article" date="2024" name="Commun. Biol.">
        <title>Comparative genomic analysis of thermophilic fungi reveals convergent evolutionary adaptations and gene losses.</title>
        <authorList>
            <person name="Steindorff A.S."/>
            <person name="Aguilar-Pontes M.V."/>
            <person name="Robinson A.J."/>
            <person name="Andreopoulos B."/>
            <person name="LaButti K."/>
            <person name="Kuo A."/>
            <person name="Mondo S."/>
            <person name="Riley R."/>
            <person name="Otillar R."/>
            <person name="Haridas S."/>
            <person name="Lipzen A."/>
            <person name="Grimwood J."/>
            <person name="Schmutz J."/>
            <person name="Clum A."/>
            <person name="Reid I.D."/>
            <person name="Moisan M.C."/>
            <person name="Butler G."/>
            <person name="Nguyen T.T.M."/>
            <person name="Dewar K."/>
            <person name="Conant G."/>
            <person name="Drula E."/>
            <person name="Henrissat B."/>
            <person name="Hansel C."/>
            <person name="Singer S."/>
            <person name="Hutchinson M.I."/>
            <person name="de Vries R.P."/>
            <person name="Natvig D.O."/>
            <person name="Powell A.J."/>
            <person name="Tsang A."/>
            <person name="Grigoriev I.V."/>
        </authorList>
    </citation>
    <scope>NUCLEOTIDE SEQUENCE [LARGE SCALE GENOMIC DNA]</scope>
    <source>
        <strain evidence="11 12">CBS 620.91</strain>
    </source>
</reference>
<proteinExistence type="predicted"/>
<keyword evidence="12" id="KW-1185">Reference proteome</keyword>
<feature type="domain" description="C2H2-type" evidence="10">
    <location>
        <begin position="187"/>
        <end position="217"/>
    </location>
</feature>
<dbReference type="PROSITE" id="PS00028">
    <property type="entry name" value="ZINC_FINGER_C2H2_1"/>
    <property type="match status" value="3"/>
</dbReference>
<keyword evidence="2" id="KW-0479">Metal-binding</keyword>
<evidence type="ECO:0000256" key="1">
    <source>
        <dbReference type="ARBA" id="ARBA00004123"/>
    </source>
</evidence>
<feature type="region of interest" description="Disordered" evidence="9">
    <location>
        <begin position="1"/>
        <end position="45"/>
    </location>
</feature>